<dbReference type="AlphaFoldDB" id="A0A7Z0WK32"/>
<feature type="compositionally biased region" description="Low complexity" evidence="9">
    <location>
        <begin position="327"/>
        <end position="336"/>
    </location>
</feature>
<keyword evidence="10" id="KW-0812">Transmembrane</keyword>
<keyword evidence="6" id="KW-0067">ATP-binding</keyword>
<evidence type="ECO:0000259" key="11">
    <source>
        <dbReference type="PROSITE" id="PS50011"/>
    </source>
</evidence>
<comment type="catalytic activity">
    <reaction evidence="7">
        <text>L-threonyl-[protein] + ATP = O-phospho-L-threonyl-[protein] + ADP + H(+)</text>
        <dbReference type="Rhea" id="RHEA:46608"/>
        <dbReference type="Rhea" id="RHEA-COMP:11060"/>
        <dbReference type="Rhea" id="RHEA-COMP:11605"/>
        <dbReference type="ChEBI" id="CHEBI:15378"/>
        <dbReference type="ChEBI" id="CHEBI:30013"/>
        <dbReference type="ChEBI" id="CHEBI:30616"/>
        <dbReference type="ChEBI" id="CHEBI:61977"/>
        <dbReference type="ChEBI" id="CHEBI:456216"/>
        <dbReference type="EC" id="2.7.11.1"/>
    </reaction>
</comment>
<dbReference type="Gene3D" id="3.30.10.20">
    <property type="match status" value="4"/>
</dbReference>
<accession>A0A7Z0WK32</accession>
<feature type="domain" description="Protein kinase" evidence="11">
    <location>
        <begin position="17"/>
        <end position="291"/>
    </location>
</feature>
<dbReference type="FunFam" id="3.30.200.20:FF:000035">
    <property type="entry name" value="Serine/threonine protein kinase Stk1"/>
    <property type="match status" value="1"/>
</dbReference>
<dbReference type="PANTHER" id="PTHR43289:SF34">
    <property type="entry name" value="SERINE_THREONINE-PROTEIN KINASE YBDM-RELATED"/>
    <property type="match status" value="1"/>
</dbReference>
<dbReference type="SMART" id="SM00220">
    <property type="entry name" value="S_TKc"/>
    <property type="match status" value="1"/>
</dbReference>
<feature type="domain" description="PASTA" evidence="12">
    <location>
        <begin position="522"/>
        <end position="590"/>
    </location>
</feature>
<dbReference type="Proteomes" id="UP000185696">
    <property type="component" value="Unassembled WGS sequence"/>
</dbReference>
<dbReference type="Pfam" id="PF03793">
    <property type="entry name" value="PASTA"/>
    <property type="match status" value="4"/>
</dbReference>
<sequence length="718" mass="75435">MDERGLGLIGALLEQRYRVDALLARGGMSSVYRGLDTRLDRRVAIKVMDARFADDQTFVDRFEREARSAAKIHHPNVVAVHDQGVDHHPGGDLVYLVMELVDGGTLRDLLTARGGAIDLPLAFAIVEPVVSALAAAHRAGLVHRDVKPENVLIGHEGEHGTTVKVGDFGLVRAVASAGTTSSSIILGTVAYLSPEQVTTGNATSRGDVYSAGILLYEMLTGVTPYTGDNPLSIAYRHVNDDVPAPALTVPGLPPALDELVVRATRRDPAARPADGAAFLAELQALRAHLGIPRVGVPVPEPTLADRTVPVSPVEVERARSWTPPPSSDAMTSDATSDGGVLEIADATRPATPVPALPAANATIVRQIPAGFQAAGPQGTRAMLRADLDQLSAQELGPPSLGTPPPQLPPPHLSGPMMMPPPPRPPVNRRGRIVLWSLVSVLVVALVSTGTWWFVDGRWSTVPEVTGLDLVTAQEKLADSDLRAEVERVPDNTVEAGVALRTEPASGNDVLRGEPVRLIVSSGRPKVPDVREGATLAEAQDAVRAAHLNPATDDGINEYHDSVDKGRVIRLDPAGGTPMNLNERVEIVVSKGPEPRPVPDLRGKSHDEAFAELQALGFEPVDLEPQYDAAVPGGYVIGTDPAAGTVLEVGQKVGVVASNSITVPDLGGKSADEATSIVAGLGLQLQVQEIGGRNRVLGQNPAASSNVPPGSVIIVITTI</sequence>
<evidence type="ECO:0000256" key="4">
    <source>
        <dbReference type="ARBA" id="ARBA00022741"/>
    </source>
</evidence>
<name>A0A7Z0WK32_9PSEU</name>
<evidence type="ECO:0000256" key="2">
    <source>
        <dbReference type="ARBA" id="ARBA00022527"/>
    </source>
</evidence>
<dbReference type="PANTHER" id="PTHR43289">
    <property type="entry name" value="MITOGEN-ACTIVATED PROTEIN KINASE KINASE KINASE 20-RELATED"/>
    <property type="match status" value="1"/>
</dbReference>
<evidence type="ECO:0000256" key="8">
    <source>
        <dbReference type="ARBA" id="ARBA00048679"/>
    </source>
</evidence>
<dbReference type="EC" id="2.7.11.1" evidence="1"/>
<feature type="domain" description="PASTA" evidence="12">
    <location>
        <begin position="591"/>
        <end position="658"/>
    </location>
</feature>
<evidence type="ECO:0000313" key="14">
    <source>
        <dbReference type="Proteomes" id="UP000185696"/>
    </source>
</evidence>
<dbReference type="SUPFAM" id="SSF54184">
    <property type="entry name" value="Penicillin-binding protein 2x (pbp-2x), c-terminal domain"/>
    <property type="match status" value="1"/>
</dbReference>
<dbReference type="PROSITE" id="PS50011">
    <property type="entry name" value="PROTEIN_KINASE_DOM"/>
    <property type="match status" value="1"/>
</dbReference>
<dbReference type="EMBL" id="MSIF01000011">
    <property type="protein sequence ID" value="OLF08657.1"/>
    <property type="molecule type" value="Genomic_DNA"/>
</dbReference>
<feature type="region of interest" description="Disordered" evidence="9">
    <location>
        <begin position="393"/>
        <end position="419"/>
    </location>
</feature>
<evidence type="ECO:0000256" key="7">
    <source>
        <dbReference type="ARBA" id="ARBA00047899"/>
    </source>
</evidence>
<keyword evidence="3" id="KW-0808">Transferase</keyword>
<evidence type="ECO:0000256" key="1">
    <source>
        <dbReference type="ARBA" id="ARBA00012513"/>
    </source>
</evidence>
<dbReference type="GO" id="GO:0004674">
    <property type="term" value="F:protein serine/threonine kinase activity"/>
    <property type="evidence" value="ECO:0007669"/>
    <property type="project" value="UniProtKB-KW"/>
</dbReference>
<dbReference type="FunFam" id="1.10.510.10:FF:000021">
    <property type="entry name" value="Serine/threonine protein kinase"/>
    <property type="match status" value="1"/>
</dbReference>
<keyword evidence="2" id="KW-0723">Serine/threonine-protein kinase</keyword>
<dbReference type="Gene3D" id="1.10.510.10">
    <property type="entry name" value="Transferase(Phosphotransferase) domain 1"/>
    <property type="match status" value="1"/>
</dbReference>
<feature type="transmembrane region" description="Helical" evidence="10">
    <location>
        <begin position="432"/>
        <end position="454"/>
    </location>
</feature>
<keyword evidence="14" id="KW-1185">Reference proteome</keyword>
<evidence type="ECO:0000313" key="13">
    <source>
        <dbReference type="EMBL" id="OLF08657.1"/>
    </source>
</evidence>
<evidence type="ECO:0000256" key="6">
    <source>
        <dbReference type="ARBA" id="ARBA00022840"/>
    </source>
</evidence>
<feature type="domain" description="PASTA" evidence="12">
    <location>
        <begin position="455"/>
        <end position="521"/>
    </location>
</feature>
<organism evidence="13 14">
    <name type="scientific">Actinophytocola xinjiangensis</name>
    <dbReference type="NCBI Taxonomy" id="485602"/>
    <lineage>
        <taxon>Bacteria</taxon>
        <taxon>Bacillati</taxon>
        <taxon>Actinomycetota</taxon>
        <taxon>Actinomycetes</taxon>
        <taxon>Pseudonocardiales</taxon>
        <taxon>Pseudonocardiaceae</taxon>
    </lineage>
</organism>
<reference evidence="13 14" key="1">
    <citation type="submission" date="2016-12" db="EMBL/GenBank/DDBJ databases">
        <title>The draft genome sequence of Actinophytocola xinjiangensis.</title>
        <authorList>
            <person name="Wang W."/>
            <person name="Yuan L."/>
        </authorList>
    </citation>
    <scope>NUCLEOTIDE SEQUENCE [LARGE SCALE GENOMIC DNA]</scope>
    <source>
        <strain evidence="13 14">CGMCC 4.4663</strain>
    </source>
</reference>
<dbReference type="RefSeq" id="WP_075134812.1">
    <property type="nucleotide sequence ID" value="NZ_MSIF01000011.1"/>
</dbReference>
<dbReference type="InterPro" id="IPR005543">
    <property type="entry name" value="PASTA_dom"/>
</dbReference>
<keyword evidence="5" id="KW-0418">Kinase</keyword>
<evidence type="ECO:0000259" key="12">
    <source>
        <dbReference type="PROSITE" id="PS51178"/>
    </source>
</evidence>
<dbReference type="CDD" id="cd06577">
    <property type="entry name" value="PASTA_pknB"/>
    <property type="match status" value="4"/>
</dbReference>
<gene>
    <name evidence="13" type="ORF">BLA60_21775</name>
</gene>
<comment type="catalytic activity">
    <reaction evidence="8">
        <text>L-seryl-[protein] + ATP = O-phospho-L-seryl-[protein] + ADP + H(+)</text>
        <dbReference type="Rhea" id="RHEA:17989"/>
        <dbReference type="Rhea" id="RHEA-COMP:9863"/>
        <dbReference type="Rhea" id="RHEA-COMP:11604"/>
        <dbReference type="ChEBI" id="CHEBI:15378"/>
        <dbReference type="ChEBI" id="CHEBI:29999"/>
        <dbReference type="ChEBI" id="CHEBI:30616"/>
        <dbReference type="ChEBI" id="CHEBI:83421"/>
        <dbReference type="ChEBI" id="CHEBI:456216"/>
        <dbReference type="EC" id="2.7.11.1"/>
    </reaction>
</comment>
<evidence type="ECO:0000256" key="3">
    <source>
        <dbReference type="ARBA" id="ARBA00022679"/>
    </source>
</evidence>
<dbReference type="InterPro" id="IPR011009">
    <property type="entry name" value="Kinase-like_dom_sf"/>
</dbReference>
<evidence type="ECO:0000256" key="5">
    <source>
        <dbReference type="ARBA" id="ARBA00022777"/>
    </source>
</evidence>
<dbReference type="CDD" id="cd14014">
    <property type="entry name" value="STKc_PknB_like"/>
    <property type="match status" value="1"/>
</dbReference>
<dbReference type="Gene3D" id="3.30.200.20">
    <property type="entry name" value="Phosphorylase Kinase, domain 1"/>
    <property type="match status" value="1"/>
</dbReference>
<dbReference type="PROSITE" id="PS00108">
    <property type="entry name" value="PROTEIN_KINASE_ST"/>
    <property type="match status" value="1"/>
</dbReference>
<feature type="compositionally biased region" description="Pro residues" evidence="9">
    <location>
        <begin position="400"/>
        <end position="419"/>
    </location>
</feature>
<keyword evidence="10" id="KW-1133">Transmembrane helix</keyword>
<dbReference type="GO" id="GO:0045717">
    <property type="term" value="P:negative regulation of fatty acid biosynthetic process"/>
    <property type="evidence" value="ECO:0007669"/>
    <property type="project" value="UniProtKB-ARBA"/>
</dbReference>
<feature type="region of interest" description="Disordered" evidence="9">
    <location>
        <begin position="314"/>
        <end position="336"/>
    </location>
</feature>
<evidence type="ECO:0000256" key="9">
    <source>
        <dbReference type="SAM" id="MobiDB-lite"/>
    </source>
</evidence>
<comment type="caution">
    <text evidence="13">The sequence shown here is derived from an EMBL/GenBank/DDBJ whole genome shotgun (WGS) entry which is preliminary data.</text>
</comment>
<dbReference type="InterPro" id="IPR000719">
    <property type="entry name" value="Prot_kinase_dom"/>
</dbReference>
<feature type="domain" description="PASTA" evidence="12">
    <location>
        <begin position="659"/>
        <end position="718"/>
    </location>
</feature>
<dbReference type="SUPFAM" id="SSF56112">
    <property type="entry name" value="Protein kinase-like (PK-like)"/>
    <property type="match status" value="1"/>
</dbReference>
<evidence type="ECO:0000256" key="10">
    <source>
        <dbReference type="SAM" id="Phobius"/>
    </source>
</evidence>
<dbReference type="InterPro" id="IPR008271">
    <property type="entry name" value="Ser/Thr_kinase_AS"/>
</dbReference>
<dbReference type="PROSITE" id="PS51178">
    <property type="entry name" value="PASTA"/>
    <property type="match status" value="4"/>
</dbReference>
<keyword evidence="10" id="KW-0472">Membrane</keyword>
<proteinExistence type="predicted"/>
<dbReference type="GO" id="GO:0005524">
    <property type="term" value="F:ATP binding"/>
    <property type="evidence" value="ECO:0007669"/>
    <property type="project" value="UniProtKB-KW"/>
</dbReference>
<dbReference type="Pfam" id="PF00069">
    <property type="entry name" value="Pkinase"/>
    <property type="match status" value="1"/>
</dbReference>
<protein>
    <recommendedName>
        <fullName evidence="1">non-specific serine/threonine protein kinase</fullName>
        <ecNumber evidence="1">2.7.11.1</ecNumber>
    </recommendedName>
</protein>
<keyword evidence="4" id="KW-0547">Nucleotide-binding</keyword>
<dbReference type="SMART" id="SM00740">
    <property type="entry name" value="PASTA"/>
    <property type="match status" value="4"/>
</dbReference>